<evidence type="ECO:0000256" key="1">
    <source>
        <dbReference type="SAM" id="MobiDB-lite"/>
    </source>
</evidence>
<reference evidence="2 3" key="2">
    <citation type="journal article" date="2021" name="Genomics">
        <title>High-quality reference genome for Clonorchis sinensis.</title>
        <authorList>
            <person name="Young N.D."/>
            <person name="Stroehlein A.J."/>
            <person name="Kinkar L."/>
            <person name="Wang T."/>
            <person name="Sohn W.M."/>
            <person name="Chang B.C.H."/>
            <person name="Kaur P."/>
            <person name="Weisz D."/>
            <person name="Dudchenko O."/>
            <person name="Aiden E.L."/>
            <person name="Korhonen P.K."/>
            <person name="Gasser R.B."/>
        </authorList>
    </citation>
    <scope>NUCLEOTIDE SEQUENCE [LARGE SCALE GENOMIC DNA]</scope>
    <source>
        <strain evidence="2">Cs-k2</strain>
    </source>
</reference>
<feature type="region of interest" description="Disordered" evidence="1">
    <location>
        <begin position="610"/>
        <end position="630"/>
    </location>
</feature>
<reference evidence="2 3" key="1">
    <citation type="journal article" date="2018" name="Biotechnol. Adv.">
        <title>Improved genomic resources and new bioinformatic workflow for the carcinogenic parasite Clonorchis sinensis: Biotechnological implications.</title>
        <authorList>
            <person name="Wang D."/>
            <person name="Korhonen P.K."/>
            <person name="Gasser R.B."/>
            <person name="Young N.D."/>
        </authorList>
    </citation>
    <scope>NUCLEOTIDE SEQUENCE [LARGE SCALE GENOMIC DNA]</scope>
    <source>
        <strain evidence="2">Cs-k2</strain>
    </source>
</reference>
<sequence length="715" mass="80177">MHLDSDANQSGAHVAPASDWVFCRQQSNQPWSDCGLYNEQRAGARLRMSTDLIGTGDIGLDHQVYLFPQAAFHLVRFQDPAKEYTSQMTPCLSNAARDCLLEEFLYTEDSTSLSVRKKRSFLKHEIQLLCACHIQNKSWGDPKHTDYKYHVFLGGACNPTTWRVDTAIPILEEHDITYCNPQVEEWSEEMVKIEAEAKSTSVVFLYVFETWRTRAISSFVEAASLAGRNARVVFVISNTSGSDPPLICNERISDMEYTELKEALYYLQHLARIRGLSVFYDLEEGLNYVIEIVKEHRIREDRKARYSGLMSDEELSVLSRVESVCQVFRSLRKCESGRVTLEEAHLGLLRLGLDLPCVPSNWTESKTLSFEQFCQAYTAYVMEHCGDHSDLNSSLLADYQACDFALDLYLGSSELARHTDVDSTLRLLIDSYREVFPSLRTNLQVDEFCPCSAKQTEENPRFCARVRTHSRLLFYYVDSSSFSVRTMMEASFAIGSGRKAVLCVESLGDRIRLKDFVDPQVEFLHSQPSARYRAKRNLSSGKRKLDGLMLHLSHRNVQPSLPPSPLTEVHCVSGSSESSEHTGSAGSRVSSSTNSSPLAKLDNILPWASSSDSGVSSNPSQSSSPDPTSLSVLESLSIRTPSPCVDTDSHALTNRTGSNFLLVSQSAINDYNRGRRYLQSVCDEYHLPTTSNLKDAIDKCFSILYPNSAGEIPAI</sequence>
<dbReference type="GO" id="GO:0005886">
    <property type="term" value="C:plasma membrane"/>
    <property type="evidence" value="ECO:0007669"/>
    <property type="project" value="TreeGrafter"/>
</dbReference>
<dbReference type="PANTHER" id="PTHR36300:SF1">
    <property type="entry name" value="RAW, ISOFORM A"/>
    <property type="match status" value="1"/>
</dbReference>
<gene>
    <name evidence="2" type="ORF">CSKR_100394</name>
</gene>
<feature type="compositionally biased region" description="Low complexity" evidence="1">
    <location>
        <begin position="573"/>
        <end position="587"/>
    </location>
</feature>
<accession>A0A8T1MJ20</accession>
<dbReference type="AlphaFoldDB" id="A0A8T1MJ20"/>
<proteinExistence type="predicted"/>
<keyword evidence="3" id="KW-1185">Reference proteome</keyword>
<evidence type="ECO:0000313" key="2">
    <source>
        <dbReference type="EMBL" id="KAG5448958.1"/>
    </source>
</evidence>
<dbReference type="Proteomes" id="UP000286415">
    <property type="component" value="Unassembled WGS sequence"/>
</dbReference>
<evidence type="ECO:0000313" key="3">
    <source>
        <dbReference type="Proteomes" id="UP000286415"/>
    </source>
</evidence>
<dbReference type="Pfam" id="PF15891">
    <property type="entry name" value="Nuc_deoxyri_tr2"/>
    <property type="match status" value="1"/>
</dbReference>
<dbReference type="EMBL" id="NIRI02000042">
    <property type="protein sequence ID" value="KAG5448958.1"/>
    <property type="molecule type" value="Genomic_DNA"/>
</dbReference>
<organism evidence="2 3">
    <name type="scientific">Clonorchis sinensis</name>
    <name type="common">Chinese liver fluke</name>
    <dbReference type="NCBI Taxonomy" id="79923"/>
    <lineage>
        <taxon>Eukaryota</taxon>
        <taxon>Metazoa</taxon>
        <taxon>Spiralia</taxon>
        <taxon>Lophotrochozoa</taxon>
        <taxon>Platyhelminthes</taxon>
        <taxon>Trematoda</taxon>
        <taxon>Digenea</taxon>
        <taxon>Opisthorchiida</taxon>
        <taxon>Opisthorchiata</taxon>
        <taxon>Opisthorchiidae</taxon>
        <taxon>Clonorchis</taxon>
    </lineage>
</organism>
<protein>
    <submittedName>
        <fullName evidence="2">Uncharacterized protein</fullName>
    </submittedName>
</protein>
<dbReference type="PANTHER" id="PTHR36300">
    <property type="entry name" value="RAW, ISOFORM A"/>
    <property type="match status" value="1"/>
</dbReference>
<feature type="compositionally biased region" description="Polar residues" evidence="1">
    <location>
        <begin position="588"/>
        <end position="597"/>
    </location>
</feature>
<name>A0A8T1MJ20_CLOSI</name>
<dbReference type="Gene3D" id="3.40.50.450">
    <property type="match status" value="1"/>
</dbReference>
<feature type="region of interest" description="Disordered" evidence="1">
    <location>
        <begin position="556"/>
        <end position="597"/>
    </location>
</feature>
<dbReference type="OrthoDB" id="6493944at2759"/>
<comment type="caution">
    <text evidence="2">The sequence shown here is derived from an EMBL/GenBank/DDBJ whole genome shotgun (WGS) entry which is preliminary data.</text>
</comment>
<dbReference type="InterPro" id="IPR039470">
    <property type="entry name" value="Nuc_deoxyri_tr2"/>
</dbReference>